<accession>E1ZPB7</accession>
<reference evidence="14 15" key="1">
    <citation type="journal article" date="2010" name="Plant Cell">
        <title>The Chlorella variabilis NC64A genome reveals adaptation to photosymbiosis, coevolution with viruses, and cryptic sex.</title>
        <authorList>
            <person name="Blanc G."/>
            <person name="Duncan G."/>
            <person name="Agarkova I."/>
            <person name="Borodovsky M."/>
            <person name="Gurnon J."/>
            <person name="Kuo A."/>
            <person name="Lindquist E."/>
            <person name="Lucas S."/>
            <person name="Pangilinan J."/>
            <person name="Polle J."/>
            <person name="Salamov A."/>
            <person name="Terry A."/>
            <person name="Yamada T."/>
            <person name="Dunigan D.D."/>
            <person name="Grigoriev I.V."/>
            <person name="Claverie J.M."/>
            <person name="Van Etten J.L."/>
        </authorList>
    </citation>
    <scope>NUCLEOTIDE SEQUENCE [LARGE SCALE GENOMIC DNA]</scope>
    <source>
        <strain evidence="14 15">NC64A</strain>
    </source>
</reference>
<evidence type="ECO:0000256" key="7">
    <source>
        <dbReference type="ARBA" id="ARBA00022840"/>
    </source>
</evidence>
<dbReference type="SUPFAM" id="SSF56112">
    <property type="entry name" value="Protein kinase-like (PK-like)"/>
    <property type="match status" value="1"/>
</dbReference>
<dbReference type="InterPro" id="IPR042521">
    <property type="entry name" value="DYRK"/>
</dbReference>
<dbReference type="PANTHER" id="PTHR24058">
    <property type="entry name" value="DUAL SPECIFICITY PROTEIN KINASE"/>
    <property type="match status" value="1"/>
</dbReference>
<dbReference type="CDD" id="cd14210">
    <property type="entry name" value="PKc_DYRK"/>
    <property type="match status" value="1"/>
</dbReference>
<dbReference type="GO" id="GO:0005737">
    <property type="term" value="C:cytoplasm"/>
    <property type="evidence" value="ECO:0007669"/>
    <property type="project" value="TreeGrafter"/>
</dbReference>
<dbReference type="EC" id="2.7.12.1" evidence="2"/>
<evidence type="ECO:0000256" key="12">
    <source>
        <dbReference type="RuleBase" id="RU000304"/>
    </source>
</evidence>
<evidence type="ECO:0000313" key="15">
    <source>
        <dbReference type="Proteomes" id="UP000008141"/>
    </source>
</evidence>
<dbReference type="RefSeq" id="XP_005844411.1">
    <property type="nucleotide sequence ID" value="XM_005844349.1"/>
</dbReference>
<keyword evidence="5 11" id="KW-0547">Nucleotide-binding</keyword>
<feature type="domain" description="Protein kinase" evidence="13">
    <location>
        <begin position="71"/>
        <end position="364"/>
    </location>
</feature>
<dbReference type="Gene3D" id="3.30.200.20">
    <property type="entry name" value="Phosphorylase Kinase, domain 1"/>
    <property type="match status" value="1"/>
</dbReference>
<dbReference type="PANTHER" id="PTHR24058:SF22">
    <property type="entry name" value="DUAL SPECIFICITY TYROSINE-PHOSPHORYLATION-REGULATED KINASE 4"/>
    <property type="match status" value="1"/>
</dbReference>
<dbReference type="Gene3D" id="3.30.10.30">
    <property type="entry name" value="DYRK"/>
    <property type="match status" value="1"/>
</dbReference>
<dbReference type="AlphaFoldDB" id="E1ZPB7"/>
<dbReference type="GO" id="GO:0004712">
    <property type="term" value="F:protein serine/threonine/tyrosine kinase activity"/>
    <property type="evidence" value="ECO:0007669"/>
    <property type="project" value="UniProtKB-EC"/>
</dbReference>
<dbReference type="GO" id="GO:0004674">
    <property type="term" value="F:protein serine/threonine kinase activity"/>
    <property type="evidence" value="ECO:0007669"/>
    <property type="project" value="UniProtKB-KW"/>
</dbReference>
<organism evidence="15">
    <name type="scientific">Chlorella variabilis</name>
    <name type="common">Green alga</name>
    <dbReference type="NCBI Taxonomy" id="554065"/>
    <lineage>
        <taxon>Eukaryota</taxon>
        <taxon>Viridiplantae</taxon>
        <taxon>Chlorophyta</taxon>
        <taxon>core chlorophytes</taxon>
        <taxon>Trebouxiophyceae</taxon>
        <taxon>Chlorellales</taxon>
        <taxon>Chlorellaceae</taxon>
        <taxon>Chlorella clade</taxon>
        <taxon>Chlorella</taxon>
    </lineage>
</organism>
<dbReference type="InterPro" id="IPR017441">
    <property type="entry name" value="Protein_kinase_ATP_BS"/>
</dbReference>
<evidence type="ECO:0000256" key="3">
    <source>
        <dbReference type="ARBA" id="ARBA00022527"/>
    </source>
</evidence>
<evidence type="ECO:0000313" key="14">
    <source>
        <dbReference type="EMBL" id="EFN52309.1"/>
    </source>
</evidence>
<dbReference type="PROSITE" id="PS00108">
    <property type="entry name" value="PROTEIN_KINASE_ST"/>
    <property type="match status" value="1"/>
</dbReference>
<evidence type="ECO:0000256" key="4">
    <source>
        <dbReference type="ARBA" id="ARBA00022679"/>
    </source>
</evidence>
<dbReference type="GO" id="GO:0005856">
    <property type="term" value="C:cytoskeleton"/>
    <property type="evidence" value="ECO:0007669"/>
    <property type="project" value="TreeGrafter"/>
</dbReference>
<dbReference type="SMART" id="SM00220">
    <property type="entry name" value="S_TKc"/>
    <property type="match status" value="1"/>
</dbReference>
<dbReference type="FunCoup" id="E1ZPB7">
    <property type="interactions" value="345"/>
</dbReference>
<protein>
    <recommendedName>
        <fullName evidence="2">dual-specificity kinase</fullName>
        <ecNumber evidence="2">2.7.12.1</ecNumber>
    </recommendedName>
</protein>
<sequence length="364" mass="41055">QQQQQPLSPASAVRQWGHLLAPFEQCEMLSFEQVWFVGKPTETGGAELNHGYDDSRGDYITVPGDHIAFRYEIIGGLGRGSFGQASLGVLRCQDHAIGQAVALKIIRNKKRFQKQAAVEASILAVLREQDPDDSVNIVRTYSSFTFRQAKLGHLCITFELLSINLYEYIKACNFQGSSLVMIRRVAQQVVATLRFLFRLNIVHCDLKPENILLRERGKTTVKVIDFGSSCYVDQRLWLRSRPMQVILGLPYGPPIDMWSLGCILAELLTGQPIFPAGEDEKEQLACIMELLGPPPRSLLETAPRANLFFDSGTWAPLACPPNSRGKTHRPSSRLSYPPTFLQRCLHWEPQQRMTPEEALQHPWI</sequence>
<proteinExistence type="inferred from homology"/>
<comment type="catalytic activity">
    <reaction evidence="8">
        <text>L-seryl-[protein] + ATP = O-phospho-L-seryl-[protein] + ADP + H(+)</text>
        <dbReference type="Rhea" id="RHEA:17989"/>
        <dbReference type="Rhea" id="RHEA-COMP:9863"/>
        <dbReference type="Rhea" id="RHEA-COMP:11604"/>
        <dbReference type="ChEBI" id="CHEBI:15378"/>
        <dbReference type="ChEBI" id="CHEBI:29999"/>
        <dbReference type="ChEBI" id="CHEBI:30616"/>
        <dbReference type="ChEBI" id="CHEBI:83421"/>
        <dbReference type="ChEBI" id="CHEBI:456216"/>
        <dbReference type="EC" id="2.7.12.1"/>
    </reaction>
</comment>
<evidence type="ECO:0000256" key="1">
    <source>
        <dbReference type="ARBA" id="ARBA00008867"/>
    </source>
</evidence>
<dbReference type="GO" id="GO:0005524">
    <property type="term" value="F:ATP binding"/>
    <property type="evidence" value="ECO:0007669"/>
    <property type="project" value="UniProtKB-UniRule"/>
</dbReference>
<keyword evidence="6" id="KW-0418">Kinase</keyword>
<dbReference type="KEGG" id="cvr:CHLNCDRAFT_16563"/>
<evidence type="ECO:0000256" key="5">
    <source>
        <dbReference type="ARBA" id="ARBA00022741"/>
    </source>
</evidence>
<dbReference type="InterPro" id="IPR000719">
    <property type="entry name" value="Prot_kinase_dom"/>
</dbReference>
<dbReference type="PROSITE" id="PS50011">
    <property type="entry name" value="PROTEIN_KINASE_DOM"/>
    <property type="match status" value="1"/>
</dbReference>
<evidence type="ECO:0000256" key="11">
    <source>
        <dbReference type="PROSITE-ProRule" id="PRU10141"/>
    </source>
</evidence>
<keyword evidence="3 12" id="KW-0723">Serine/threonine-protein kinase</keyword>
<dbReference type="GeneID" id="17351727"/>
<dbReference type="eggNOG" id="KOG0667">
    <property type="taxonomic scope" value="Eukaryota"/>
</dbReference>
<evidence type="ECO:0000256" key="9">
    <source>
        <dbReference type="ARBA" id="ARBA00049308"/>
    </source>
</evidence>
<evidence type="ECO:0000256" key="6">
    <source>
        <dbReference type="ARBA" id="ARBA00022777"/>
    </source>
</evidence>
<dbReference type="EMBL" id="GL433857">
    <property type="protein sequence ID" value="EFN52309.1"/>
    <property type="molecule type" value="Genomic_DNA"/>
</dbReference>
<comment type="catalytic activity">
    <reaction evidence="9">
        <text>L-threonyl-[protein] + ATP = O-phospho-L-threonyl-[protein] + ADP + H(+)</text>
        <dbReference type="Rhea" id="RHEA:46608"/>
        <dbReference type="Rhea" id="RHEA-COMP:11060"/>
        <dbReference type="Rhea" id="RHEA-COMP:11605"/>
        <dbReference type="ChEBI" id="CHEBI:15378"/>
        <dbReference type="ChEBI" id="CHEBI:30013"/>
        <dbReference type="ChEBI" id="CHEBI:30616"/>
        <dbReference type="ChEBI" id="CHEBI:61977"/>
        <dbReference type="ChEBI" id="CHEBI:456216"/>
        <dbReference type="EC" id="2.7.12.1"/>
    </reaction>
</comment>
<dbReference type="InterPro" id="IPR050494">
    <property type="entry name" value="Ser_Thr_dual-spec_kinase"/>
</dbReference>
<gene>
    <name evidence="14" type="ORF">CHLNCDRAFT_16563</name>
</gene>
<keyword evidence="15" id="KW-1185">Reference proteome</keyword>
<dbReference type="InParanoid" id="E1ZPB7"/>
<dbReference type="Proteomes" id="UP000008141">
    <property type="component" value="Unassembled WGS sequence"/>
</dbReference>
<comment type="similarity">
    <text evidence="1">Belongs to the protein kinase superfamily. CMGC Ser/Thr protein kinase family. MNB/DYRK subfamily.</text>
</comment>
<dbReference type="InterPro" id="IPR011009">
    <property type="entry name" value="Kinase-like_dom_sf"/>
</dbReference>
<evidence type="ECO:0000256" key="2">
    <source>
        <dbReference type="ARBA" id="ARBA00013203"/>
    </source>
</evidence>
<keyword evidence="7 11" id="KW-0067">ATP-binding</keyword>
<feature type="non-terminal residue" evidence="14">
    <location>
        <position position="364"/>
    </location>
</feature>
<feature type="non-terminal residue" evidence="14">
    <location>
        <position position="1"/>
    </location>
</feature>
<dbReference type="Gene3D" id="1.10.510.10">
    <property type="entry name" value="Transferase(Phosphotransferase) domain 1"/>
    <property type="match status" value="1"/>
</dbReference>
<dbReference type="OMA" id="HTVGGNK"/>
<dbReference type="Pfam" id="PF00069">
    <property type="entry name" value="Pkinase"/>
    <property type="match status" value="1"/>
</dbReference>
<name>E1ZPB7_CHLVA</name>
<dbReference type="InterPro" id="IPR008271">
    <property type="entry name" value="Ser/Thr_kinase_AS"/>
</dbReference>
<evidence type="ECO:0000256" key="10">
    <source>
        <dbReference type="ARBA" id="ARBA00051680"/>
    </source>
</evidence>
<dbReference type="STRING" id="554065.E1ZPB7"/>
<dbReference type="PROSITE" id="PS00107">
    <property type="entry name" value="PROTEIN_KINASE_ATP"/>
    <property type="match status" value="1"/>
</dbReference>
<evidence type="ECO:0000256" key="8">
    <source>
        <dbReference type="ARBA" id="ARBA00049003"/>
    </source>
</evidence>
<evidence type="ECO:0000259" key="13">
    <source>
        <dbReference type="PROSITE" id="PS50011"/>
    </source>
</evidence>
<comment type="catalytic activity">
    <reaction evidence="10">
        <text>L-tyrosyl-[protein] + ATP = O-phospho-L-tyrosyl-[protein] + ADP + H(+)</text>
        <dbReference type="Rhea" id="RHEA:10596"/>
        <dbReference type="Rhea" id="RHEA-COMP:10136"/>
        <dbReference type="Rhea" id="RHEA-COMP:20101"/>
        <dbReference type="ChEBI" id="CHEBI:15378"/>
        <dbReference type="ChEBI" id="CHEBI:30616"/>
        <dbReference type="ChEBI" id="CHEBI:46858"/>
        <dbReference type="ChEBI" id="CHEBI:61978"/>
        <dbReference type="ChEBI" id="CHEBI:456216"/>
        <dbReference type="EC" id="2.7.12.1"/>
    </reaction>
</comment>
<dbReference type="OrthoDB" id="9332038at2759"/>
<keyword evidence="4" id="KW-0808">Transferase</keyword>
<feature type="binding site" evidence="11">
    <location>
        <position position="104"/>
    </location>
    <ligand>
        <name>ATP</name>
        <dbReference type="ChEBI" id="CHEBI:30616"/>
    </ligand>
</feature>